<dbReference type="OrthoDB" id="9800626at2"/>
<dbReference type="Proteomes" id="UP000005710">
    <property type="component" value="Unassembled WGS sequence"/>
</dbReference>
<protein>
    <recommendedName>
        <fullName evidence="3">RsgI N-terminal anti-sigma domain-containing protein</fullName>
    </recommendedName>
</protein>
<dbReference type="STRING" id="867903.ThesuDRAFT_01679"/>
<name>K6QC07_9FIRM</name>
<keyword evidence="5" id="KW-1185">Reference proteome</keyword>
<feature type="transmembrane region" description="Helical" evidence="2">
    <location>
        <begin position="54"/>
        <end position="73"/>
    </location>
</feature>
<feature type="compositionally biased region" description="Low complexity" evidence="1">
    <location>
        <begin position="285"/>
        <end position="295"/>
    </location>
</feature>
<evidence type="ECO:0000256" key="2">
    <source>
        <dbReference type="SAM" id="Phobius"/>
    </source>
</evidence>
<feature type="compositionally biased region" description="Gly residues" evidence="1">
    <location>
        <begin position="468"/>
        <end position="492"/>
    </location>
</feature>
<evidence type="ECO:0000313" key="5">
    <source>
        <dbReference type="Proteomes" id="UP000005710"/>
    </source>
</evidence>
<evidence type="ECO:0000256" key="1">
    <source>
        <dbReference type="SAM" id="MobiDB-lite"/>
    </source>
</evidence>
<feature type="region of interest" description="Disordered" evidence="1">
    <location>
        <begin position="369"/>
        <end position="578"/>
    </location>
</feature>
<keyword evidence="2" id="KW-0472">Membrane</keyword>
<accession>K6QC07</accession>
<evidence type="ECO:0000313" key="4">
    <source>
        <dbReference type="EMBL" id="EKP93961.1"/>
    </source>
</evidence>
<dbReference type="InterPro" id="IPR024449">
    <property type="entry name" value="Anti-sigma_RsgI_N"/>
</dbReference>
<feature type="compositionally biased region" description="Gly residues" evidence="1">
    <location>
        <begin position="394"/>
        <end position="427"/>
    </location>
</feature>
<dbReference type="Pfam" id="PF12791">
    <property type="entry name" value="RsgI_N"/>
    <property type="match status" value="1"/>
</dbReference>
<feature type="region of interest" description="Disordered" evidence="1">
    <location>
        <begin position="257"/>
        <end position="331"/>
    </location>
</feature>
<proteinExistence type="predicted"/>
<reference evidence="4" key="2">
    <citation type="submission" date="2012-10" db="EMBL/GenBank/DDBJ databases">
        <title>Improved high-quality draft of Thermaerobacter subterraneus C21, DSM 13965.</title>
        <authorList>
            <consortium name="DOE Joint Genome Institute"/>
            <person name="Eisen J."/>
            <person name="Huntemann M."/>
            <person name="Wei C.-L."/>
            <person name="Han J."/>
            <person name="Detter J.C."/>
            <person name="Han C."/>
            <person name="Tapia R."/>
            <person name="Chen A."/>
            <person name="Kyrpides N."/>
            <person name="Mavromatis K."/>
            <person name="Markowitz V."/>
            <person name="Szeto E."/>
            <person name="Ivanova N."/>
            <person name="Mikhailova N."/>
            <person name="Ovchinnikova G."/>
            <person name="Pagani I."/>
            <person name="Pati A."/>
            <person name="Goodwin L."/>
            <person name="Nordberg H.P."/>
            <person name="Cantor M.N."/>
            <person name="Hua S.X."/>
            <person name="Woyke T."/>
            <person name="Eisen J."/>
            <person name="Klenk H.-P."/>
        </authorList>
    </citation>
    <scope>NUCLEOTIDE SEQUENCE [LARGE SCALE GENOMIC DNA]</scope>
    <source>
        <strain evidence="4">DSM 13965</strain>
    </source>
</reference>
<keyword evidence="2" id="KW-0812">Transmembrane</keyword>
<organism evidence="4 5">
    <name type="scientific">Thermaerobacter subterraneus DSM 13965</name>
    <dbReference type="NCBI Taxonomy" id="867903"/>
    <lineage>
        <taxon>Bacteria</taxon>
        <taxon>Bacillati</taxon>
        <taxon>Bacillota</taxon>
        <taxon>Clostridia</taxon>
        <taxon>Eubacteriales</taxon>
        <taxon>Clostridiales Family XVII. Incertae Sedis</taxon>
        <taxon>Thermaerobacter</taxon>
    </lineage>
</organism>
<evidence type="ECO:0000259" key="3">
    <source>
        <dbReference type="PROSITE" id="PS51849"/>
    </source>
</evidence>
<reference evidence="4" key="1">
    <citation type="submission" date="2010-10" db="EMBL/GenBank/DDBJ databases">
        <authorList>
            <consortium name="US DOE Joint Genome Institute (JGI-PGF)"/>
            <person name="Lucas S."/>
            <person name="Copeland A."/>
            <person name="Lapidus A."/>
            <person name="Bruce D."/>
            <person name="Goodwin L."/>
            <person name="Pitluck S."/>
            <person name="Kyrpides N."/>
            <person name="Mavromatis K."/>
            <person name="Detter J.C."/>
            <person name="Han C."/>
            <person name="Land M."/>
            <person name="Hauser L."/>
            <person name="Markowitz V."/>
            <person name="Cheng J.-F."/>
            <person name="Hugenholtz P."/>
            <person name="Woyke T."/>
            <person name="Wu D."/>
            <person name="Pukall R."/>
            <person name="Wahrenburg C."/>
            <person name="Brambilla E."/>
            <person name="Klenk H.-P."/>
            <person name="Eisen J.A."/>
        </authorList>
    </citation>
    <scope>NUCLEOTIDE SEQUENCE [LARGE SCALE GENOMIC DNA]</scope>
    <source>
        <strain evidence="4">DSM 13965</strain>
    </source>
</reference>
<feature type="compositionally biased region" description="Gly residues" evidence="1">
    <location>
        <begin position="263"/>
        <end position="284"/>
    </location>
</feature>
<feature type="compositionally biased region" description="Gly residues" evidence="1">
    <location>
        <begin position="504"/>
        <end position="520"/>
    </location>
</feature>
<dbReference type="RefSeq" id="WP_006903951.1">
    <property type="nucleotide sequence ID" value="NZ_JH976535.1"/>
</dbReference>
<feature type="compositionally biased region" description="Gly residues" evidence="1">
    <location>
        <begin position="528"/>
        <end position="558"/>
    </location>
</feature>
<comment type="caution">
    <text evidence="4">The sequence shown here is derived from an EMBL/GenBank/DDBJ whole genome shotgun (WGS) entry which is preliminary data.</text>
</comment>
<feature type="compositionally biased region" description="Gly residues" evidence="1">
    <location>
        <begin position="296"/>
        <end position="321"/>
    </location>
</feature>
<feature type="compositionally biased region" description="Low complexity" evidence="1">
    <location>
        <begin position="446"/>
        <end position="464"/>
    </location>
</feature>
<gene>
    <name evidence="4" type="ORF">ThesuDRAFT_01679</name>
</gene>
<feature type="compositionally biased region" description="Low complexity" evidence="1">
    <location>
        <begin position="559"/>
        <end position="569"/>
    </location>
</feature>
<feature type="domain" description="RsgI N-terminal anti-sigma" evidence="3">
    <location>
        <begin position="3"/>
        <end position="51"/>
    </location>
</feature>
<dbReference type="EMBL" id="AENY02000003">
    <property type="protein sequence ID" value="EKP93961.1"/>
    <property type="molecule type" value="Genomic_DNA"/>
</dbReference>
<dbReference type="HOGENOM" id="CLU_446830_0_0_9"/>
<sequence>MTTKAVVLEIDGDRAVVLREGGQFLRVPLRGRRWYVGQEVHLDLVARRPSWRPLLAWAAAAALLVAVFSGFLVTPAAAGPASYVTVDLDPASVGLVTDPWAAVLGVEPLTEAAAALVDPAAWVGLPVDRVVVLLVERAARQDSLLPGVVVIAAAPLDEGRRLPPAVRQAVARAQRGAAVVLRQRPEAVAAAVVAVDEPHLGPRLARLARQAGLSVFKTAAVLGAEVEALDRQGTGTTLEPAVVGDLLARLASLPPEQVRRGWTGTGRPGQGGTGGPVAGSGGVAPGPDRGAEGPAAGAGNGGTDQGNPGGGHAAPGGGNAGNGRDRDAGGAGGDGAADVLAGLERVSTLRQVLQDGILQVILPVNLLGSPDGGAEREPQGKGKARGHGGDQDGKGGAAGKAGGRQAGQGGGAGGESGPGAGGPGKKAGTGRKTKEKTGSGAPGTQVRPGRPGSSPVPSVPGWPRALPGGNGGSKGTGNGDSGAGSGSGGQGDGSVRLPLPLPGTGLGGSTRPAAGGGSGTTGTAAGSTGAGTGSGTTSGDGGGGGSTAGTGTRGGTGSEAGSPGSTAGDTGTGPAGGGMLLDDLEGLVTCQDGGGLLGSLVGGITDPLLCR</sequence>
<keyword evidence="2" id="KW-1133">Transmembrane helix</keyword>
<dbReference type="PROSITE" id="PS51849">
    <property type="entry name" value="RSGI_N"/>
    <property type="match status" value="1"/>
</dbReference>
<dbReference type="AlphaFoldDB" id="K6QC07"/>